<dbReference type="OrthoDB" id="6105601at2"/>
<protein>
    <submittedName>
        <fullName evidence="2">Polyribonucleotide nucleotidyltransferase</fullName>
    </submittedName>
</protein>
<keyword evidence="1" id="KW-0472">Membrane</keyword>
<evidence type="ECO:0000313" key="3">
    <source>
        <dbReference type="Proteomes" id="UP000029499"/>
    </source>
</evidence>
<gene>
    <name evidence="2" type="ORF">LT40_19275</name>
</gene>
<dbReference type="GO" id="GO:0016740">
    <property type="term" value="F:transferase activity"/>
    <property type="evidence" value="ECO:0007669"/>
    <property type="project" value="UniProtKB-KW"/>
</dbReference>
<dbReference type="STRING" id="216142.LT40_19275"/>
<dbReference type="eggNOG" id="ENOG50331DQ">
    <property type="taxonomic scope" value="Bacteria"/>
</dbReference>
<evidence type="ECO:0000313" key="2">
    <source>
        <dbReference type="EMBL" id="AIS19413.1"/>
    </source>
</evidence>
<proteinExistence type="predicted"/>
<sequence>MRIPQRLIGGAVAAALVTQLTACGTLFWPDRRGQIEGRIDPVVAALDAIGILFYVIPGLIAFGVDFATGAIYLNDGKTAQVSPEKLQPAVGRDGKVDNLKLQAILESELGRSLPLDDPRLIQHKGSVEQLAMYGLKPAA</sequence>
<dbReference type="AlphaFoldDB" id="A0A089YSM6"/>
<dbReference type="Proteomes" id="UP000029499">
    <property type="component" value="Chromosome"/>
</dbReference>
<keyword evidence="2" id="KW-0808">Transferase</keyword>
<dbReference type="KEGG" id="prh:LT40_19275"/>
<evidence type="ECO:0000256" key="1">
    <source>
        <dbReference type="SAM" id="Phobius"/>
    </source>
</evidence>
<name>A0A089YSM6_9PSED</name>
<keyword evidence="1" id="KW-0812">Transmembrane</keyword>
<feature type="transmembrane region" description="Helical" evidence="1">
    <location>
        <begin position="48"/>
        <end position="73"/>
    </location>
</feature>
<reference evidence="2 3" key="1">
    <citation type="journal article" date="2015" name="J. Biotechnol.">
        <title>Complete genome sequence of Pseudomonas rhizosphaerae IH5T (=DSM 16299T), a phosphate-solubilizing rhizobacterium for bacterial biofertilizer.</title>
        <authorList>
            <person name="Kwak Y."/>
            <person name="Jung B.K."/>
            <person name="Shin J.H."/>
        </authorList>
    </citation>
    <scope>NUCLEOTIDE SEQUENCE [LARGE SCALE GENOMIC DNA]</scope>
    <source>
        <strain evidence="2">DSM 16299</strain>
    </source>
</reference>
<keyword evidence="3" id="KW-1185">Reference proteome</keyword>
<dbReference type="HOGENOM" id="CLU_144152_0_0_6"/>
<organism evidence="2 3">
    <name type="scientific">Pseudomonas rhizosphaerae</name>
    <dbReference type="NCBI Taxonomy" id="216142"/>
    <lineage>
        <taxon>Bacteria</taxon>
        <taxon>Pseudomonadati</taxon>
        <taxon>Pseudomonadota</taxon>
        <taxon>Gammaproteobacteria</taxon>
        <taxon>Pseudomonadales</taxon>
        <taxon>Pseudomonadaceae</taxon>
        <taxon>Pseudomonas</taxon>
    </lineage>
</organism>
<keyword evidence="1" id="KW-1133">Transmembrane helix</keyword>
<feature type="transmembrane region" description="Helical" evidence="1">
    <location>
        <begin position="7"/>
        <end position="28"/>
    </location>
</feature>
<accession>A0A089YSM6</accession>
<dbReference type="RefSeq" id="WP_043192697.1">
    <property type="nucleotide sequence ID" value="NZ_CP009533.1"/>
</dbReference>
<dbReference type="EMBL" id="CP009533">
    <property type="protein sequence ID" value="AIS19413.1"/>
    <property type="molecule type" value="Genomic_DNA"/>
</dbReference>